<protein>
    <submittedName>
        <fullName evidence="1">Uncharacterized protein</fullName>
    </submittedName>
</protein>
<organism evidence="1 2">
    <name type="scientific">Sphagnum troendelagicum</name>
    <dbReference type="NCBI Taxonomy" id="128251"/>
    <lineage>
        <taxon>Eukaryota</taxon>
        <taxon>Viridiplantae</taxon>
        <taxon>Streptophyta</taxon>
        <taxon>Embryophyta</taxon>
        <taxon>Bryophyta</taxon>
        <taxon>Sphagnophytina</taxon>
        <taxon>Sphagnopsida</taxon>
        <taxon>Sphagnales</taxon>
        <taxon>Sphagnaceae</taxon>
        <taxon>Sphagnum</taxon>
    </lineage>
</organism>
<accession>A0ABP0V0W4</accession>
<evidence type="ECO:0000313" key="2">
    <source>
        <dbReference type="Proteomes" id="UP001497512"/>
    </source>
</evidence>
<sequence length="95" mass="10820">MNLRRATATREKDSNQTERIEVIPFAREEKWFSAHVSQGMHEMDKCEVVCFRGRQNPCAGRLKDFLNSGEKLKGGPSGERFEEPEFVYPAGMGVI</sequence>
<gene>
    <name evidence="1" type="ORF">CSSPTR1EN2_LOCUS22490</name>
</gene>
<dbReference type="Proteomes" id="UP001497512">
    <property type="component" value="Chromosome 8"/>
</dbReference>
<dbReference type="EMBL" id="OZ019900">
    <property type="protein sequence ID" value="CAK9234984.1"/>
    <property type="molecule type" value="Genomic_DNA"/>
</dbReference>
<keyword evidence="2" id="KW-1185">Reference proteome</keyword>
<evidence type="ECO:0000313" key="1">
    <source>
        <dbReference type="EMBL" id="CAK9234984.1"/>
    </source>
</evidence>
<reference evidence="1" key="1">
    <citation type="submission" date="2024-02" db="EMBL/GenBank/DDBJ databases">
        <authorList>
            <consortium name="ELIXIR-Norway"/>
            <consortium name="Elixir Norway"/>
        </authorList>
    </citation>
    <scope>NUCLEOTIDE SEQUENCE</scope>
</reference>
<name>A0ABP0V0W4_9BRYO</name>
<proteinExistence type="predicted"/>